<feature type="domain" description="C2H2-type" evidence="7">
    <location>
        <begin position="146"/>
        <end position="174"/>
    </location>
</feature>
<evidence type="ECO:0000313" key="8">
    <source>
        <dbReference type="EMBL" id="KAL1525401.1"/>
    </source>
</evidence>
<dbReference type="GO" id="GO:0008270">
    <property type="term" value="F:zinc ion binding"/>
    <property type="evidence" value="ECO:0007669"/>
    <property type="project" value="UniProtKB-KW"/>
</dbReference>
<keyword evidence="9" id="KW-1185">Reference proteome</keyword>
<evidence type="ECO:0000256" key="4">
    <source>
        <dbReference type="ARBA" id="ARBA00022833"/>
    </source>
</evidence>
<evidence type="ECO:0000256" key="5">
    <source>
        <dbReference type="PROSITE-ProRule" id="PRU00042"/>
    </source>
</evidence>
<accession>A0AB34JWR3</accession>
<dbReference type="PANTHER" id="PTHR24379:SF127">
    <property type="entry name" value="BLOODY FINGERS-RELATED"/>
    <property type="match status" value="1"/>
</dbReference>
<dbReference type="SMART" id="SM00355">
    <property type="entry name" value="ZnF_C2H2"/>
    <property type="match status" value="4"/>
</dbReference>
<dbReference type="Gene3D" id="3.30.160.60">
    <property type="entry name" value="Classic Zinc Finger"/>
    <property type="match status" value="1"/>
</dbReference>
<feature type="chain" id="PRO_5044274123" description="C2H2-type domain-containing protein" evidence="6">
    <location>
        <begin position="24"/>
        <end position="276"/>
    </location>
</feature>
<keyword evidence="6" id="KW-0732">Signal</keyword>
<sequence length="276" mass="30169">MPPAIDCTLYSATVRSLLMLALAEPLVAAGLPVASVLSHVIHWLPTSEELRAAVVAQANGDSRAHKCSHCCLSFNSAEKLAEHLPFHRKGGAAPLMQLVTCGATPPASKAGLTERQVCPDCMLVAQSRQALKRHFARKHMAGNKLYPCTKCHTGFMTSTDLQEHAQFCFSGEDAAKIAVCRSCGLNFTNLKAWKKHKTFTFHREFDVVAKARALAEQPEQLSTARACVYFSRKECLVDSDSDSGGSDLDAEVLRVEPCPSPIRQHQNVFRAHLVDD</sequence>
<keyword evidence="2" id="KW-0677">Repeat</keyword>
<keyword evidence="3 5" id="KW-0863">Zinc-finger</keyword>
<dbReference type="PANTHER" id="PTHR24379">
    <property type="entry name" value="KRAB AND ZINC FINGER DOMAIN-CONTAINING"/>
    <property type="match status" value="1"/>
</dbReference>
<evidence type="ECO:0000256" key="3">
    <source>
        <dbReference type="ARBA" id="ARBA00022771"/>
    </source>
</evidence>
<dbReference type="InterPro" id="IPR013087">
    <property type="entry name" value="Znf_C2H2_type"/>
</dbReference>
<dbReference type="GO" id="GO:0005634">
    <property type="term" value="C:nucleus"/>
    <property type="evidence" value="ECO:0007669"/>
    <property type="project" value="TreeGrafter"/>
</dbReference>
<keyword evidence="4" id="KW-0862">Zinc</keyword>
<protein>
    <recommendedName>
        <fullName evidence="7">C2H2-type domain-containing protein</fullName>
    </recommendedName>
</protein>
<name>A0AB34JWR3_PRYPA</name>
<dbReference type="PROSITE" id="PS50157">
    <property type="entry name" value="ZINC_FINGER_C2H2_2"/>
    <property type="match status" value="1"/>
</dbReference>
<evidence type="ECO:0000256" key="6">
    <source>
        <dbReference type="SAM" id="SignalP"/>
    </source>
</evidence>
<dbReference type="GO" id="GO:0000981">
    <property type="term" value="F:DNA-binding transcription factor activity, RNA polymerase II-specific"/>
    <property type="evidence" value="ECO:0007669"/>
    <property type="project" value="TreeGrafter"/>
</dbReference>
<evidence type="ECO:0000313" key="9">
    <source>
        <dbReference type="Proteomes" id="UP001515480"/>
    </source>
</evidence>
<evidence type="ECO:0000259" key="7">
    <source>
        <dbReference type="PROSITE" id="PS50157"/>
    </source>
</evidence>
<evidence type="ECO:0000256" key="2">
    <source>
        <dbReference type="ARBA" id="ARBA00022737"/>
    </source>
</evidence>
<dbReference type="AlphaFoldDB" id="A0AB34JWR3"/>
<dbReference type="GO" id="GO:0000977">
    <property type="term" value="F:RNA polymerase II transcription regulatory region sequence-specific DNA binding"/>
    <property type="evidence" value="ECO:0007669"/>
    <property type="project" value="TreeGrafter"/>
</dbReference>
<comment type="caution">
    <text evidence="8">The sequence shown here is derived from an EMBL/GenBank/DDBJ whole genome shotgun (WGS) entry which is preliminary data.</text>
</comment>
<proteinExistence type="predicted"/>
<evidence type="ECO:0000256" key="1">
    <source>
        <dbReference type="ARBA" id="ARBA00022723"/>
    </source>
</evidence>
<keyword evidence="1" id="KW-0479">Metal-binding</keyword>
<reference evidence="8 9" key="1">
    <citation type="journal article" date="2024" name="Science">
        <title>Giant polyketide synthase enzymes in the biosynthesis of giant marine polyether toxins.</title>
        <authorList>
            <person name="Fallon T.R."/>
            <person name="Shende V.V."/>
            <person name="Wierzbicki I.H."/>
            <person name="Pendleton A.L."/>
            <person name="Watervoot N.F."/>
            <person name="Auber R.P."/>
            <person name="Gonzalez D.J."/>
            <person name="Wisecaver J.H."/>
            <person name="Moore B.S."/>
        </authorList>
    </citation>
    <scope>NUCLEOTIDE SEQUENCE [LARGE SCALE GENOMIC DNA]</scope>
    <source>
        <strain evidence="8 9">12B1</strain>
    </source>
</reference>
<organism evidence="8 9">
    <name type="scientific">Prymnesium parvum</name>
    <name type="common">Toxic golden alga</name>
    <dbReference type="NCBI Taxonomy" id="97485"/>
    <lineage>
        <taxon>Eukaryota</taxon>
        <taxon>Haptista</taxon>
        <taxon>Haptophyta</taxon>
        <taxon>Prymnesiophyceae</taxon>
        <taxon>Prymnesiales</taxon>
        <taxon>Prymnesiaceae</taxon>
        <taxon>Prymnesium</taxon>
    </lineage>
</organism>
<dbReference type="PROSITE" id="PS00028">
    <property type="entry name" value="ZINC_FINGER_C2H2_1"/>
    <property type="match status" value="2"/>
</dbReference>
<gene>
    <name evidence="8" type="ORF">AB1Y20_020260</name>
</gene>
<feature type="signal peptide" evidence="6">
    <location>
        <begin position="1"/>
        <end position="23"/>
    </location>
</feature>
<dbReference type="EMBL" id="JBGBPQ010000004">
    <property type="protein sequence ID" value="KAL1525401.1"/>
    <property type="molecule type" value="Genomic_DNA"/>
</dbReference>
<dbReference type="Proteomes" id="UP001515480">
    <property type="component" value="Unassembled WGS sequence"/>
</dbReference>